<keyword evidence="3" id="KW-1003">Cell membrane</keyword>
<evidence type="ECO:0000256" key="2">
    <source>
        <dbReference type="ARBA" id="ARBA00022448"/>
    </source>
</evidence>
<feature type="transmembrane region" description="Helical" evidence="7">
    <location>
        <begin position="105"/>
        <end position="124"/>
    </location>
</feature>
<keyword evidence="6 7" id="KW-0472">Membrane</keyword>
<evidence type="ECO:0000256" key="1">
    <source>
        <dbReference type="ARBA" id="ARBA00004651"/>
    </source>
</evidence>
<feature type="transmembrane region" description="Helical" evidence="7">
    <location>
        <begin position="353"/>
        <end position="370"/>
    </location>
</feature>
<feature type="transmembrane region" description="Helical" evidence="7">
    <location>
        <begin position="310"/>
        <end position="332"/>
    </location>
</feature>
<feature type="transmembrane region" description="Helical" evidence="7">
    <location>
        <begin position="45"/>
        <end position="66"/>
    </location>
</feature>
<evidence type="ECO:0000256" key="5">
    <source>
        <dbReference type="ARBA" id="ARBA00022989"/>
    </source>
</evidence>
<dbReference type="PROSITE" id="PS50850">
    <property type="entry name" value="MFS"/>
    <property type="match status" value="1"/>
</dbReference>
<dbReference type="InterPro" id="IPR036259">
    <property type="entry name" value="MFS_trans_sf"/>
</dbReference>
<evidence type="ECO:0000313" key="9">
    <source>
        <dbReference type="EMBL" id="QOW46657.1"/>
    </source>
</evidence>
<feature type="transmembrane region" description="Helical" evidence="7">
    <location>
        <begin position="78"/>
        <end position="99"/>
    </location>
</feature>
<dbReference type="CDD" id="cd06173">
    <property type="entry name" value="MFS_MefA_like"/>
    <property type="match status" value="1"/>
</dbReference>
<dbReference type="EMBL" id="CP048659">
    <property type="protein sequence ID" value="QOW46657.1"/>
    <property type="molecule type" value="Genomic_DNA"/>
</dbReference>
<dbReference type="GO" id="GO:0022857">
    <property type="term" value="F:transmembrane transporter activity"/>
    <property type="evidence" value="ECO:0007669"/>
    <property type="project" value="InterPro"/>
</dbReference>
<feature type="transmembrane region" description="Helical" evidence="7">
    <location>
        <begin position="287"/>
        <end position="304"/>
    </location>
</feature>
<feature type="transmembrane region" description="Helical" evidence="7">
    <location>
        <begin position="163"/>
        <end position="190"/>
    </location>
</feature>
<dbReference type="SUPFAM" id="SSF103473">
    <property type="entry name" value="MFS general substrate transporter"/>
    <property type="match status" value="1"/>
</dbReference>
<sequence>MSSIFSSLSYPNFRNYFIGHTFSTLGTWIQQVALAWLAYELTHSASILGLIAFFALAPQLVVSPFVGAVIDKLNKRKALIFVQFLFLIQALLLAVLTYLGLLNQLGILALSILLGVLTAIDTPLRQSFISDLVDDRSNIANALALNAMIFNACRFIGPPIAGLILAVSNALTCFIFNAVSYLFLIIALLLMKNVAVHRVTENIQKVFLQGYSFVFKNKEYRKMMLNIAVLNLTASSYVALIPVFAKDYLKGNETTLGYLWGMAGIGSLISSLILAKTQNFEKTQTRIQYNMGFCAIGLLLLGTLNLQFSYYIALFLLGFGISTANVSTNILIQKNTPAEFRGRVVSIYTSTRFGFDALGGLAAGFIASFFGAKYTMLGFCAILTIYLCVCFFQNKALKNSF</sequence>
<feature type="transmembrane region" description="Helical" evidence="7">
    <location>
        <begin position="257"/>
        <end position="275"/>
    </location>
</feature>
<dbReference type="InterPro" id="IPR020846">
    <property type="entry name" value="MFS_dom"/>
</dbReference>
<dbReference type="PANTHER" id="PTHR23513:SF11">
    <property type="entry name" value="STAPHYLOFERRIN A TRANSPORTER"/>
    <property type="match status" value="1"/>
</dbReference>
<keyword evidence="5 7" id="KW-1133">Transmembrane helix</keyword>
<feature type="transmembrane region" description="Helical" evidence="7">
    <location>
        <begin position="21"/>
        <end position="39"/>
    </location>
</feature>
<evidence type="ECO:0000313" key="10">
    <source>
        <dbReference type="Proteomes" id="UP000593966"/>
    </source>
</evidence>
<evidence type="ECO:0000256" key="4">
    <source>
        <dbReference type="ARBA" id="ARBA00022692"/>
    </source>
</evidence>
<dbReference type="PANTHER" id="PTHR23513">
    <property type="entry name" value="INTEGRAL MEMBRANE EFFLUX PROTEIN-RELATED"/>
    <property type="match status" value="1"/>
</dbReference>
<gene>
    <name evidence="9" type="ORF">G0028_12550</name>
</gene>
<proteinExistence type="predicted"/>
<keyword evidence="10" id="KW-1185">Reference proteome</keyword>
<name>A0A7S7AI02_9GAMM</name>
<feature type="domain" description="Major facilitator superfamily (MFS) profile" evidence="8">
    <location>
        <begin position="1"/>
        <end position="396"/>
    </location>
</feature>
<feature type="transmembrane region" description="Helical" evidence="7">
    <location>
        <begin position="376"/>
        <end position="392"/>
    </location>
</feature>
<dbReference type="InterPro" id="IPR010290">
    <property type="entry name" value="TM_effector"/>
</dbReference>
<dbReference type="GO" id="GO:0005886">
    <property type="term" value="C:plasma membrane"/>
    <property type="evidence" value="ECO:0007669"/>
    <property type="project" value="UniProtKB-SubCell"/>
</dbReference>
<evidence type="ECO:0000256" key="6">
    <source>
        <dbReference type="ARBA" id="ARBA00023136"/>
    </source>
</evidence>
<feature type="transmembrane region" description="Helical" evidence="7">
    <location>
        <begin position="225"/>
        <end position="245"/>
    </location>
</feature>
<dbReference type="RefSeq" id="WP_180046226.1">
    <property type="nucleotide sequence ID" value="NZ_CP048659.1"/>
</dbReference>
<dbReference type="Pfam" id="PF05977">
    <property type="entry name" value="MFS_3"/>
    <property type="match status" value="1"/>
</dbReference>
<keyword evidence="4 7" id="KW-0812">Transmembrane</keyword>
<accession>A0A7S7AI02</accession>
<evidence type="ECO:0000256" key="3">
    <source>
        <dbReference type="ARBA" id="ARBA00022475"/>
    </source>
</evidence>
<protein>
    <submittedName>
        <fullName evidence="9">MFS transporter</fullName>
    </submittedName>
</protein>
<organism evidence="9 10">
    <name type="scientific">Acinetobacter piscicola</name>
    <dbReference type="NCBI Taxonomy" id="2006115"/>
    <lineage>
        <taxon>Bacteria</taxon>
        <taxon>Pseudomonadati</taxon>
        <taxon>Pseudomonadota</taxon>
        <taxon>Gammaproteobacteria</taxon>
        <taxon>Moraxellales</taxon>
        <taxon>Moraxellaceae</taxon>
        <taxon>Acinetobacter</taxon>
    </lineage>
</organism>
<dbReference type="Gene3D" id="1.20.1250.20">
    <property type="entry name" value="MFS general substrate transporter like domains"/>
    <property type="match status" value="1"/>
</dbReference>
<feature type="transmembrane region" description="Helical" evidence="7">
    <location>
        <begin position="136"/>
        <end position="157"/>
    </location>
</feature>
<comment type="subcellular location">
    <subcellularLocation>
        <location evidence="1">Cell membrane</location>
        <topology evidence="1">Multi-pass membrane protein</topology>
    </subcellularLocation>
</comment>
<evidence type="ECO:0000259" key="8">
    <source>
        <dbReference type="PROSITE" id="PS50850"/>
    </source>
</evidence>
<keyword evidence="2" id="KW-0813">Transport</keyword>
<dbReference type="Proteomes" id="UP000593966">
    <property type="component" value="Chromosome"/>
</dbReference>
<evidence type="ECO:0000256" key="7">
    <source>
        <dbReference type="SAM" id="Phobius"/>
    </source>
</evidence>
<dbReference type="AlphaFoldDB" id="A0A7S7AI02"/>
<reference evidence="9 10" key="1">
    <citation type="submission" date="2020-02" db="EMBL/GenBank/DDBJ databases">
        <title>Tigecycline-resistant Acinetobacter species from pigs and migratory birds.</title>
        <authorList>
            <person name="Chen C."/>
            <person name="Sun J."/>
            <person name="Liao X.-P."/>
            <person name="Liu Y.-H."/>
        </authorList>
    </citation>
    <scope>NUCLEOTIDE SEQUENCE [LARGE SCALE GENOMIC DNA]</scope>
    <source>
        <strain evidence="9 10">YH12207_T</strain>
    </source>
</reference>